<keyword evidence="2 5" id="KW-0812">Transmembrane</keyword>
<dbReference type="Proteomes" id="UP000679220">
    <property type="component" value="Unassembled WGS sequence"/>
</dbReference>
<comment type="caution">
    <text evidence="7">The sequence shown here is derived from an EMBL/GenBank/DDBJ whole genome shotgun (WGS) entry which is preliminary data.</text>
</comment>
<evidence type="ECO:0000259" key="6">
    <source>
        <dbReference type="Pfam" id="PF05154"/>
    </source>
</evidence>
<keyword evidence="8" id="KW-1185">Reference proteome</keyword>
<keyword evidence="3 5" id="KW-1133">Transmembrane helix</keyword>
<evidence type="ECO:0000256" key="3">
    <source>
        <dbReference type="ARBA" id="ARBA00022989"/>
    </source>
</evidence>
<feature type="transmembrane region" description="Helical" evidence="5">
    <location>
        <begin position="48"/>
        <end position="67"/>
    </location>
</feature>
<dbReference type="Pfam" id="PF05154">
    <property type="entry name" value="TM2"/>
    <property type="match status" value="1"/>
</dbReference>
<evidence type="ECO:0000256" key="4">
    <source>
        <dbReference type="ARBA" id="ARBA00023136"/>
    </source>
</evidence>
<proteinExistence type="predicted"/>
<reference evidence="7" key="2">
    <citation type="submission" date="2021-04" db="EMBL/GenBank/DDBJ databases">
        <authorList>
            <person name="Zhang T."/>
            <person name="Zhang Y."/>
            <person name="Lu D."/>
            <person name="Zuo D."/>
            <person name="Du Z."/>
        </authorList>
    </citation>
    <scope>NUCLEOTIDE SEQUENCE</scope>
    <source>
        <strain evidence="7">JR1</strain>
    </source>
</reference>
<sequence>MNKIYTLLPEVEGEEAIFLDSLLKDLNEEQAQNFILIYRGRRKDPQTILLTALLGFFGFAGIHRFFINHIGMGILYFFTAGLCFIGTIVDLVNHKNLAFEYNQQVAREIKILIN</sequence>
<dbReference type="RefSeq" id="WP_212191242.1">
    <property type="nucleotide sequence ID" value="NZ_JAGTAR010000017.1"/>
</dbReference>
<evidence type="ECO:0000256" key="5">
    <source>
        <dbReference type="SAM" id="Phobius"/>
    </source>
</evidence>
<organism evidence="7 8">
    <name type="scientific">Carboxylicivirga sediminis</name>
    <dbReference type="NCBI Taxonomy" id="2006564"/>
    <lineage>
        <taxon>Bacteria</taxon>
        <taxon>Pseudomonadati</taxon>
        <taxon>Bacteroidota</taxon>
        <taxon>Bacteroidia</taxon>
        <taxon>Marinilabiliales</taxon>
        <taxon>Marinilabiliaceae</taxon>
        <taxon>Carboxylicivirga</taxon>
    </lineage>
</organism>
<name>A0A941IX05_9BACT</name>
<reference evidence="7" key="1">
    <citation type="journal article" date="2018" name="Int. J. Syst. Evol. Microbiol.">
        <title>Carboxylicivirga sediminis sp. nov., isolated from coastal sediment.</title>
        <authorList>
            <person name="Wang F.Q."/>
            <person name="Ren L.H."/>
            <person name="Zou R.J."/>
            <person name="Sun Y.Z."/>
            <person name="Liu X.J."/>
            <person name="Jiang F."/>
            <person name="Liu L.J."/>
        </authorList>
    </citation>
    <scope>NUCLEOTIDE SEQUENCE</scope>
    <source>
        <strain evidence="7">JR1</strain>
    </source>
</reference>
<feature type="domain" description="TM2" evidence="6">
    <location>
        <begin position="47"/>
        <end position="92"/>
    </location>
</feature>
<dbReference type="GO" id="GO:0016020">
    <property type="term" value="C:membrane"/>
    <property type="evidence" value="ECO:0007669"/>
    <property type="project" value="UniProtKB-SubCell"/>
</dbReference>
<comment type="subcellular location">
    <subcellularLocation>
        <location evidence="1">Membrane</location>
        <topology evidence="1">Multi-pass membrane protein</topology>
    </subcellularLocation>
</comment>
<evidence type="ECO:0000256" key="2">
    <source>
        <dbReference type="ARBA" id="ARBA00022692"/>
    </source>
</evidence>
<dbReference type="AlphaFoldDB" id="A0A941IX05"/>
<dbReference type="InterPro" id="IPR007829">
    <property type="entry name" value="TM2"/>
</dbReference>
<feature type="transmembrane region" description="Helical" evidence="5">
    <location>
        <begin position="73"/>
        <end position="92"/>
    </location>
</feature>
<accession>A0A941IX05</accession>
<keyword evidence="4 5" id="KW-0472">Membrane</keyword>
<evidence type="ECO:0000313" key="8">
    <source>
        <dbReference type="Proteomes" id="UP000679220"/>
    </source>
</evidence>
<evidence type="ECO:0000313" key="7">
    <source>
        <dbReference type="EMBL" id="MBR8536281.1"/>
    </source>
</evidence>
<evidence type="ECO:0000256" key="1">
    <source>
        <dbReference type="ARBA" id="ARBA00004141"/>
    </source>
</evidence>
<gene>
    <name evidence="7" type="ORF">KDU71_11985</name>
</gene>
<dbReference type="EMBL" id="JAGTAR010000017">
    <property type="protein sequence ID" value="MBR8536281.1"/>
    <property type="molecule type" value="Genomic_DNA"/>
</dbReference>
<protein>
    <submittedName>
        <fullName evidence="7">TM2 domain-containing protein</fullName>
    </submittedName>
</protein>